<dbReference type="InterPro" id="IPR029063">
    <property type="entry name" value="SAM-dependent_MTases_sf"/>
</dbReference>
<keyword evidence="3" id="KW-1185">Reference proteome</keyword>
<dbReference type="GO" id="GO:0032259">
    <property type="term" value="P:methylation"/>
    <property type="evidence" value="ECO:0007669"/>
    <property type="project" value="UniProtKB-KW"/>
</dbReference>
<dbReference type="PANTHER" id="PTHR12496">
    <property type="entry name" value="CGI-41 METHYLTRANSFERASE"/>
    <property type="match status" value="1"/>
</dbReference>
<gene>
    <name evidence="2" type="ORF">F5891DRAFT_955994</name>
</gene>
<sequence>MSKLEPIYQQLCSPLASELLSIHPNDLAASGFQLPGIWKGWWEWATSIDDENTPYFPRWMSILHYYSATPDDQRTGNQVPSNKSSVGLLCDDRRIPPDLKVLIDDTVRIQLNRDRISIGNTSESGNAHRSYGMSPKKEHEVSRMSGYIDQLLCPGSTDTLSHVVDVGSGQGYLSRALQNLGFHVLALDSNEIQTSGAERWKAKEAARRQKQFKRGNDVQSLPDSQHHCNDPLFQSHVATSVPSASIASKNIIHSRTGSLTHQTICINPRTLESSIHDWLLFGEDNQIAGCTNMIGDLLVDRTEQRTPEEKPVPVMMVALHACGSLTPDVLRVFLSNYRRPSAPGIRIWTAQALVVVGCCYNLMASEDFPLSRSLRERVPVATLPLSSRHLAAQIPSQWLRNETSTRETSLAIRKVVFRALLQPVLQKIGALEASANHTATSSYDVEELRGVGQTPENRRLGKLPDAAYKDWETFLDRATSKIGVRLDQIATQLPVYIHDKRRRMQLESALSVLHVLRCIMGPLIESLILLDRHEWIREESSRSSETQESSPMDVELVNLFDQATGSGRNVAIVIKPCE</sequence>
<keyword evidence="2" id="KW-0808">Transferase</keyword>
<dbReference type="RefSeq" id="XP_041223788.1">
    <property type="nucleotide sequence ID" value="XM_041375378.1"/>
</dbReference>
<name>A0AAD4HIX9_9AGAM</name>
<dbReference type="GeneID" id="64669676"/>
<evidence type="ECO:0000313" key="3">
    <source>
        <dbReference type="Proteomes" id="UP001195769"/>
    </source>
</evidence>
<evidence type="ECO:0000313" key="2">
    <source>
        <dbReference type="EMBL" id="KAG1898212.1"/>
    </source>
</evidence>
<dbReference type="AlphaFoldDB" id="A0AAD4HIX9"/>
<proteinExistence type="predicted"/>
<protein>
    <submittedName>
        <fullName evidence="2">Methyltransferase domain-containing protein</fullName>
    </submittedName>
</protein>
<feature type="domain" description="Methyltransferase" evidence="1">
    <location>
        <begin position="136"/>
        <end position="365"/>
    </location>
</feature>
<accession>A0AAD4HIX9</accession>
<organism evidence="2 3">
    <name type="scientific">Suillus fuscotomentosus</name>
    <dbReference type="NCBI Taxonomy" id="1912939"/>
    <lineage>
        <taxon>Eukaryota</taxon>
        <taxon>Fungi</taxon>
        <taxon>Dikarya</taxon>
        <taxon>Basidiomycota</taxon>
        <taxon>Agaricomycotina</taxon>
        <taxon>Agaricomycetes</taxon>
        <taxon>Agaricomycetidae</taxon>
        <taxon>Boletales</taxon>
        <taxon>Suillineae</taxon>
        <taxon>Suillaceae</taxon>
        <taxon>Suillus</taxon>
    </lineage>
</organism>
<keyword evidence="2" id="KW-0489">Methyltransferase</keyword>
<dbReference type="Pfam" id="PF13679">
    <property type="entry name" value="Methyltransf_32"/>
    <property type="match status" value="1"/>
</dbReference>
<dbReference type="Gene3D" id="3.40.50.150">
    <property type="entry name" value="Vaccinia Virus protein VP39"/>
    <property type="match status" value="1"/>
</dbReference>
<dbReference type="GO" id="GO:0008168">
    <property type="term" value="F:methyltransferase activity"/>
    <property type="evidence" value="ECO:0007669"/>
    <property type="project" value="UniProtKB-KW"/>
</dbReference>
<dbReference type="EMBL" id="JABBWK010000041">
    <property type="protein sequence ID" value="KAG1898212.1"/>
    <property type="molecule type" value="Genomic_DNA"/>
</dbReference>
<dbReference type="InterPro" id="IPR025714">
    <property type="entry name" value="Methyltranfer_dom"/>
</dbReference>
<dbReference type="InterPro" id="IPR052220">
    <property type="entry name" value="METTL25"/>
</dbReference>
<dbReference type="Proteomes" id="UP001195769">
    <property type="component" value="Unassembled WGS sequence"/>
</dbReference>
<comment type="caution">
    <text evidence="2">The sequence shown here is derived from an EMBL/GenBank/DDBJ whole genome shotgun (WGS) entry which is preliminary data.</text>
</comment>
<dbReference type="PANTHER" id="PTHR12496:SF0">
    <property type="entry name" value="METHYLTRANSFERASE DOMAIN-CONTAINING PROTEIN"/>
    <property type="match status" value="1"/>
</dbReference>
<dbReference type="SUPFAM" id="SSF53335">
    <property type="entry name" value="S-adenosyl-L-methionine-dependent methyltransferases"/>
    <property type="match status" value="1"/>
</dbReference>
<evidence type="ECO:0000259" key="1">
    <source>
        <dbReference type="Pfam" id="PF13679"/>
    </source>
</evidence>
<reference evidence="2" key="1">
    <citation type="journal article" date="2020" name="New Phytol.">
        <title>Comparative genomics reveals dynamic genome evolution in host specialist ectomycorrhizal fungi.</title>
        <authorList>
            <person name="Lofgren L.A."/>
            <person name="Nguyen N.H."/>
            <person name="Vilgalys R."/>
            <person name="Ruytinx J."/>
            <person name="Liao H.L."/>
            <person name="Branco S."/>
            <person name="Kuo A."/>
            <person name="LaButti K."/>
            <person name="Lipzen A."/>
            <person name="Andreopoulos W."/>
            <person name="Pangilinan J."/>
            <person name="Riley R."/>
            <person name="Hundley H."/>
            <person name="Na H."/>
            <person name="Barry K."/>
            <person name="Grigoriev I.V."/>
            <person name="Stajich J.E."/>
            <person name="Kennedy P.G."/>
        </authorList>
    </citation>
    <scope>NUCLEOTIDE SEQUENCE</scope>
    <source>
        <strain evidence="2">FC203</strain>
    </source>
</reference>